<dbReference type="EMBL" id="CAIJEN010000017">
    <property type="protein sequence ID" value="CAD0096971.1"/>
    <property type="molecule type" value="Genomic_DNA"/>
</dbReference>
<feature type="non-terminal residue" evidence="2">
    <location>
        <position position="1"/>
    </location>
</feature>
<protein>
    <submittedName>
        <fullName evidence="2">Uncharacterized protein</fullName>
    </submittedName>
</protein>
<proteinExistence type="predicted"/>
<feature type="region of interest" description="Disordered" evidence="1">
    <location>
        <begin position="13"/>
        <end position="53"/>
    </location>
</feature>
<accession>A0A9N8K5G9</accession>
<feature type="region of interest" description="Disordered" evidence="1">
    <location>
        <begin position="67"/>
        <end position="86"/>
    </location>
</feature>
<feature type="compositionally biased region" description="Polar residues" evidence="1">
    <location>
        <begin position="44"/>
        <end position="53"/>
    </location>
</feature>
<dbReference type="AlphaFoldDB" id="A0A9N8K5G9"/>
<comment type="caution">
    <text evidence="2">The sequence shown here is derived from an EMBL/GenBank/DDBJ whole genome shotgun (WGS) entry which is preliminary data.</text>
</comment>
<dbReference type="Proteomes" id="UP000716446">
    <property type="component" value="Unassembled WGS sequence"/>
</dbReference>
<feature type="compositionally biased region" description="Low complexity" evidence="1">
    <location>
        <begin position="28"/>
        <end position="39"/>
    </location>
</feature>
<evidence type="ECO:0000313" key="2">
    <source>
        <dbReference type="EMBL" id="CAD0096971.1"/>
    </source>
</evidence>
<dbReference type="PANTHER" id="PTHR37540:SF10">
    <property type="entry name" value="SIGMA-70 REGION 2 FAMILY PROTEIN"/>
    <property type="match status" value="1"/>
</dbReference>
<dbReference type="PANTHER" id="PTHR37540">
    <property type="entry name" value="TRANSCRIPTION FACTOR (ACR-2), PUTATIVE-RELATED-RELATED"/>
    <property type="match status" value="1"/>
</dbReference>
<keyword evidence="3" id="KW-1185">Reference proteome</keyword>
<gene>
    <name evidence="2" type="ORF">AWRI4619_LOCUS9546</name>
</gene>
<name>A0A9N8K5G9_9PEZI</name>
<evidence type="ECO:0000256" key="1">
    <source>
        <dbReference type="SAM" id="MobiDB-lite"/>
    </source>
</evidence>
<sequence length="400" mass="44423">MTSQRFTFVNVTAPQDAATEGNKKRIRSAAAASGWAQGARPKTHQNQSTTSENPRFAYSVNLKDFETPEKSEVSNKSHLTDTPKHSNISDRTFIWETTTARRSSATKFGSTERSDDHIRSNIKKKRTTHSSQTPSSLKRAPITSSSASVSSQSLVASPTTAVTTWISSIQTPDASLTTPTSALASPYDLGSGIHDAFNCYPVLSQPWYDRVLHHIFAPRGWPTLGIAHEEGLKWERFMTLHALADAALFNVRLLFASGDLIRMRVLPPETALWLRDQAVRSINEALSDPVRATSDPLILAVGRIALHESMYGDRSAANLIHRPAQHRMIMMRGGMGALDFPELVKRLMRWADRVMSLQSDTPRFLIELDNDRSFSIDQSVGVVEKWVPQEGISLRNKVST</sequence>
<organism evidence="2 3">
    <name type="scientific">Aureobasidium vineae</name>
    <dbReference type="NCBI Taxonomy" id="2773715"/>
    <lineage>
        <taxon>Eukaryota</taxon>
        <taxon>Fungi</taxon>
        <taxon>Dikarya</taxon>
        <taxon>Ascomycota</taxon>
        <taxon>Pezizomycotina</taxon>
        <taxon>Dothideomycetes</taxon>
        <taxon>Dothideomycetidae</taxon>
        <taxon>Dothideales</taxon>
        <taxon>Saccotheciaceae</taxon>
        <taxon>Aureobasidium</taxon>
    </lineage>
</organism>
<reference evidence="2" key="1">
    <citation type="submission" date="2020-06" db="EMBL/GenBank/DDBJ databases">
        <authorList>
            <person name="Onetto C."/>
        </authorList>
    </citation>
    <scope>NUCLEOTIDE SEQUENCE</scope>
</reference>
<feature type="compositionally biased region" description="Basic and acidic residues" evidence="1">
    <location>
        <begin position="110"/>
        <end position="119"/>
    </location>
</feature>
<feature type="region of interest" description="Disordered" evidence="1">
    <location>
        <begin position="104"/>
        <end position="150"/>
    </location>
</feature>
<evidence type="ECO:0000313" key="3">
    <source>
        <dbReference type="Proteomes" id="UP000716446"/>
    </source>
</evidence>